<dbReference type="Proteomes" id="UP000178606">
    <property type="component" value="Unassembled WGS sequence"/>
</dbReference>
<organism evidence="1 2">
    <name type="scientific">Handelsmanbacteria sp. (strain RIFCSPLOWO2_12_FULL_64_10)</name>
    <dbReference type="NCBI Taxonomy" id="1817868"/>
    <lineage>
        <taxon>Bacteria</taxon>
        <taxon>Candidatus Handelsmaniibacteriota</taxon>
    </lineage>
</organism>
<reference evidence="1 2" key="1">
    <citation type="journal article" date="2016" name="Nat. Commun.">
        <title>Thousands of microbial genomes shed light on interconnected biogeochemical processes in an aquifer system.</title>
        <authorList>
            <person name="Anantharaman K."/>
            <person name="Brown C.T."/>
            <person name="Hug L.A."/>
            <person name="Sharon I."/>
            <person name="Castelle C.J."/>
            <person name="Probst A.J."/>
            <person name="Thomas B.C."/>
            <person name="Singh A."/>
            <person name="Wilkins M.J."/>
            <person name="Karaoz U."/>
            <person name="Brodie E.L."/>
            <person name="Williams K.H."/>
            <person name="Hubbard S.S."/>
            <person name="Banfield J.F."/>
        </authorList>
    </citation>
    <scope>NUCLEOTIDE SEQUENCE [LARGE SCALE GENOMIC DNA]</scope>
    <source>
        <strain evidence="2">RIFCSPLOWO2_12_FULL_64_10</strain>
    </source>
</reference>
<comment type="caution">
    <text evidence="1">The sequence shown here is derived from an EMBL/GenBank/DDBJ whole genome shotgun (WGS) entry which is preliminary data.</text>
</comment>
<dbReference type="Gene3D" id="3.10.450.530">
    <property type="entry name" value="Ribonuclease toxin, BrnT, of type II toxin-antitoxin system"/>
    <property type="match status" value="1"/>
</dbReference>
<proteinExistence type="predicted"/>
<dbReference type="Pfam" id="PF04365">
    <property type="entry name" value="BrnT_toxin"/>
    <property type="match status" value="1"/>
</dbReference>
<sequence length="95" mass="10898">MVITQIIWKAQFVEKLAEKHGVSVTEAEDILRSKPLIRKIGKGHVKGEHVYAAYGRSTAGRYLVVFYIRKMTGALLPISARDMDDAERNYYENQR</sequence>
<gene>
    <name evidence="1" type="ORF">A3F84_05180</name>
</gene>
<dbReference type="EMBL" id="MFKF01000144">
    <property type="protein sequence ID" value="OGG52314.1"/>
    <property type="molecule type" value="Genomic_DNA"/>
</dbReference>
<evidence type="ECO:0000313" key="1">
    <source>
        <dbReference type="EMBL" id="OGG52314.1"/>
    </source>
</evidence>
<protein>
    <recommendedName>
        <fullName evidence="3">BrnT family toxin</fullName>
    </recommendedName>
</protein>
<evidence type="ECO:0000313" key="2">
    <source>
        <dbReference type="Proteomes" id="UP000178606"/>
    </source>
</evidence>
<accession>A0A1F6CT37</accession>
<evidence type="ECO:0008006" key="3">
    <source>
        <dbReference type="Google" id="ProtNLM"/>
    </source>
</evidence>
<dbReference type="InterPro" id="IPR007460">
    <property type="entry name" value="BrnT_toxin"/>
</dbReference>
<dbReference type="AlphaFoldDB" id="A0A1F6CT37"/>
<name>A0A1F6CT37_HANXR</name>
<dbReference type="InterPro" id="IPR038573">
    <property type="entry name" value="BrnT_sf"/>
</dbReference>